<dbReference type="NCBIfam" id="TIGR03717">
    <property type="entry name" value="R_switched_YjbE"/>
    <property type="match status" value="1"/>
</dbReference>
<accession>A0ABU4JU75</accession>
<keyword evidence="5 6" id="KW-0472">Membrane</keyword>
<name>A0ABU4JU75_9CLOT</name>
<keyword evidence="8" id="KW-1185">Reference proteome</keyword>
<dbReference type="PANTHER" id="PTHR30238:SF4">
    <property type="entry name" value="SLL1022 PROTEIN"/>
    <property type="match status" value="1"/>
</dbReference>
<dbReference type="InterPro" id="IPR005496">
    <property type="entry name" value="Integral_membrane_TerC"/>
</dbReference>
<comment type="caution">
    <text evidence="7">The sequence shown here is derived from an EMBL/GenBank/DDBJ whole genome shotgun (WGS) entry which is preliminary data.</text>
</comment>
<feature type="transmembrane region" description="Helical" evidence="6">
    <location>
        <begin position="167"/>
        <end position="185"/>
    </location>
</feature>
<dbReference type="Proteomes" id="UP001281656">
    <property type="component" value="Unassembled WGS sequence"/>
</dbReference>
<feature type="transmembrane region" description="Helical" evidence="6">
    <location>
        <begin position="197"/>
        <end position="218"/>
    </location>
</feature>
<feature type="transmembrane region" description="Helical" evidence="6">
    <location>
        <begin position="72"/>
        <end position="90"/>
    </location>
</feature>
<evidence type="ECO:0000256" key="3">
    <source>
        <dbReference type="ARBA" id="ARBA00022692"/>
    </source>
</evidence>
<evidence type="ECO:0000256" key="2">
    <source>
        <dbReference type="ARBA" id="ARBA00007511"/>
    </source>
</evidence>
<dbReference type="RefSeq" id="WP_318798169.1">
    <property type="nucleotide sequence ID" value="NZ_JARUJP010000012.1"/>
</dbReference>
<feature type="transmembrane region" description="Helical" evidence="6">
    <location>
        <begin position="44"/>
        <end position="66"/>
    </location>
</feature>
<evidence type="ECO:0000256" key="5">
    <source>
        <dbReference type="ARBA" id="ARBA00023136"/>
    </source>
</evidence>
<comment type="subcellular location">
    <subcellularLocation>
        <location evidence="1">Membrane</location>
        <topology evidence="1">Multi-pass membrane protein</topology>
    </subcellularLocation>
</comment>
<comment type="similarity">
    <text evidence="2">Belongs to the TerC family.</text>
</comment>
<dbReference type="InterPro" id="IPR022301">
    <property type="entry name" value="Integral_membrane_YjbE"/>
</dbReference>
<keyword evidence="3 6" id="KW-0812">Transmembrane</keyword>
<evidence type="ECO:0000256" key="1">
    <source>
        <dbReference type="ARBA" id="ARBA00004141"/>
    </source>
</evidence>
<organism evidence="7 8">
    <name type="scientific">Clostridium tanneri</name>
    <dbReference type="NCBI Taxonomy" id="3037988"/>
    <lineage>
        <taxon>Bacteria</taxon>
        <taxon>Bacillati</taxon>
        <taxon>Bacillota</taxon>
        <taxon>Clostridia</taxon>
        <taxon>Eubacteriales</taxon>
        <taxon>Clostridiaceae</taxon>
        <taxon>Clostridium</taxon>
    </lineage>
</organism>
<evidence type="ECO:0000256" key="6">
    <source>
        <dbReference type="SAM" id="Phobius"/>
    </source>
</evidence>
<dbReference type="Pfam" id="PF03741">
    <property type="entry name" value="TerC"/>
    <property type="match status" value="1"/>
</dbReference>
<evidence type="ECO:0000313" key="7">
    <source>
        <dbReference type="EMBL" id="MDW8801703.1"/>
    </source>
</evidence>
<keyword evidence="4 6" id="KW-1133">Transmembrane helix</keyword>
<dbReference type="EMBL" id="JARUJP010000012">
    <property type="protein sequence ID" value="MDW8801703.1"/>
    <property type="molecule type" value="Genomic_DNA"/>
</dbReference>
<evidence type="ECO:0000256" key="4">
    <source>
        <dbReference type="ARBA" id="ARBA00022989"/>
    </source>
</evidence>
<feature type="transmembrane region" description="Helical" evidence="6">
    <location>
        <begin position="6"/>
        <end position="32"/>
    </location>
</feature>
<sequence length="234" mass="25840">MDNFITFLIGAAQITLLDIVLSGDNIGVIALATRNLPEKYAKRASAIGVFGAVSLRIIFASLITYILMIEWLPIRLVGGILLVKITWNFIRPEKAEEDHHVKVSNKFMGAVWSIIIADITMSLDNVLAIAGAAQGSIGLIVFGLLLNIPIIFFGSQYVAKLMNKHPLVIYIGGAVLAHTSFKMLLEDKLLANYVPHIFSLVVPYAAALLTLIYGIYIINKPKKISFKDYRQQKL</sequence>
<reference evidence="7 8" key="1">
    <citation type="submission" date="2023-04" db="EMBL/GenBank/DDBJ databases">
        <title>Clostridium tannerae sp. nov., isolated from the fecal material of an alpaca.</title>
        <authorList>
            <person name="Miller S."/>
            <person name="Hendry M."/>
            <person name="King J."/>
            <person name="Sankaranarayanan K."/>
            <person name="Lawson P.A."/>
        </authorList>
    </citation>
    <scope>NUCLEOTIDE SEQUENCE [LARGE SCALE GENOMIC DNA]</scope>
    <source>
        <strain evidence="7 8">A1-XYC3</strain>
    </source>
</reference>
<protein>
    <submittedName>
        <fullName evidence="7">TerC family protein</fullName>
    </submittedName>
</protein>
<evidence type="ECO:0000313" key="8">
    <source>
        <dbReference type="Proteomes" id="UP001281656"/>
    </source>
</evidence>
<feature type="transmembrane region" description="Helical" evidence="6">
    <location>
        <begin position="136"/>
        <end position="155"/>
    </location>
</feature>
<feature type="transmembrane region" description="Helical" evidence="6">
    <location>
        <begin position="110"/>
        <end position="130"/>
    </location>
</feature>
<dbReference type="PANTHER" id="PTHR30238">
    <property type="entry name" value="MEMBRANE BOUND PREDICTED REDOX MODULATOR"/>
    <property type="match status" value="1"/>
</dbReference>
<proteinExistence type="inferred from homology"/>
<gene>
    <name evidence="7" type="ORF">P8V03_11155</name>
</gene>